<evidence type="ECO:0000313" key="4">
    <source>
        <dbReference type="Proteomes" id="UP000651057"/>
    </source>
</evidence>
<dbReference type="EMBL" id="JAERQJ010000003">
    <property type="protein sequence ID" value="MBL0683867.1"/>
    <property type="molecule type" value="Genomic_DNA"/>
</dbReference>
<evidence type="ECO:0000259" key="2">
    <source>
        <dbReference type="Pfam" id="PF21939"/>
    </source>
</evidence>
<comment type="caution">
    <text evidence="3">The sequence shown here is derived from an EMBL/GenBank/DDBJ whole genome shotgun (WGS) entry which is preliminary data.</text>
</comment>
<dbReference type="SUPFAM" id="SSF88874">
    <property type="entry name" value="Receptor-binding domain of short tail fibre protein gp12"/>
    <property type="match status" value="1"/>
</dbReference>
<protein>
    <recommendedName>
        <fullName evidence="2">Baseplate structural protein Gp10 C-terminal domain-containing protein</fullName>
    </recommendedName>
</protein>
<name>A0A936ZR39_9FLAO</name>
<feature type="compositionally biased region" description="Polar residues" evidence="1">
    <location>
        <begin position="391"/>
        <end position="401"/>
    </location>
</feature>
<dbReference type="AlphaFoldDB" id="A0A936ZR39"/>
<evidence type="ECO:0000313" key="3">
    <source>
        <dbReference type="EMBL" id="MBL0683867.1"/>
    </source>
</evidence>
<dbReference type="Proteomes" id="UP000651057">
    <property type="component" value="Unassembled WGS sequence"/>
</dbReference>
<feature type="domain" description="Baseplate structural protein Gp10 C-terminal" evidence="2">
    <location>
        <begin position="300"/>
        <end position="411"/>
    </location>
</feature>
<feature type="compositionally biased region" description="Polar residues" evidence="1">
    <location>
        <begin position="354"/>
        <end position="365"/>
    </location>
</feature>
<feature type="region of interest" description="Disordered" evidence="1">
    <location>
        <begin position="354"/>
        <end position="405"/>
    </location>
</feature>
<evidence type="ECO:0000256" key="1">
    <source>
        <dbReference type="SAM" id="MobiDB-lite"/>
    </source>
</evidence>
<organism evidence="3 4">
    <name type="scientific">Aquimarina mytili</name>
    <dbReference type="NCBI Taxonomy" id="874423"/>
    <lineage>
        <taxon>Bacteria</taxon>
        <taxon>Pseudomonadati</taxon>
        <taxon>Bacteroidota</taxon>
        <taxon>Flavobacteriia</taxon>
        <taxon>Flavobacteriales</taxon>
        <taxon>Flavobacteriaceae</taxon>
        <taxon>Aquimarina</taxon>
    </lineage>
</organism>
<reference evidence="3" key="1">
    <citation type="submission" date="2021-01" db="EMBL/GenBank/DDBJ databases">
        <authorList>
            <person name="Zhong Y.L."/>
        </authorList>
    </citation>
    <scope>NUCLEOTIDE SEQUENCE</scope>
    <source>
        <strain evidence="3">KCTC 23302</strain>
    </source>
</reference>
<dbReference type="RefSeq" id="WP_201919263.1">
    <property type="nucleotide sequence ID" value="NZ_BAABAX010000005.1"/>
</dbReference>
<sequence>MDINKRNRTELKEFFNEGDKPTEKQFGELIDANINQMEDGIAKVPGNPLAIMAEGDTAGSQELLHLYTDFKQDNPNWSVNMHPRINPDEPTTAIPGLNIKDAAGKSRLFIQSNKGNVGVGTIEPDSKLTIEGDNDTSLVSVIDATQERAKIFEVSQEEGNGLVAVRNGKANESVQIKGDTISFEDAKDSSNIKSAKIASEEGTLKIYGKSSDKEATQRTLEIVADEMTVTGNIAMNNLSASPSLQDGGEASDRKIPSQRAVKTYVDTRLPQGLISMWSGNEIPTGWALCDGTNGTPDLRGRFIVGLNENNNDYNKIGNTGGSEKVQLKVQEIPAHNHTGNTSEIADHTHNISHPASGNDSGNGLKTITMDGETHGALNTKTKPAGKHKHSFTTNQTGGNQSHENRPPYFVLAYIMKL</sequence>
<accession>A0A936ZR39</accession>
<dbReference type="Pfam" id="PF21939">
    <property type="entry name" value="Gp10_C"/>
    <property type="match status" value="1"/>
</dbReference>
<proteinExistence type="predicted"/>
<gene>
    <name evidence="3" type="ORF">JJQ60_10090</name>
</gene>
<keyword evidence="4" id="KW-1185">Reference proteome</keyword>
<dbReference type="CDD" id="cd22641">
    <property type="entry name" value="C24-like"/>
    <property type="match status" value="1"/>
</dbReference>
<dbReference type="InterPro" id="IPR053827">
    <property type="entry name" value="Gp10_C"/>
</dbReference>